<proteinExistence type="inferred from homology"/>
<comment type="catalytic activity">
    <reaction evidence="12">
        <text>a hydroperoxide + [thioredoxin]-dithiol = an alcohol + [thioredoxin]-disulfide + H2O</text>
        <dbReference type="Rhea" id="RHEA:62620"/>
        <dbReference type="Rhea" id="RHEA-COMP:10698"/>
        <dbReference type="Rhea" id="RHEA-COMP:10700"/>
        <dbReference type="ChEBI" id="CHEBI:15377"/>
        <dbReference type="ChEBI" id="CHEBI:29950"/>
        <dbReference type="ChEBI" id="CHEBI:30879"/>
        <dbReference type="ChEBI" id="CHEBI:35924"/>
        <dbReference type="ChEBI" id="CHEBI:50058"/>
        <dbReference type="EC" id="1.11.1.24"/>
    </reaction>
</comment>
<dbReference type="EMBL" id="FOKY01000001">
    <property type="protein sequence ID" value="SFB69810.1"/>
    <property type="molecule type" value="Genomic_DNA"/>
</dbReference>
<evidence type="ECO:0000256" key="7">
    <source>
        <dbReference type="ARBA" id="ARBA00023157"/>
    </source>
</evidence>
<dbReference type="Pfam" id="PF00578">
    <property type="entry name" value="AhpC-TSA"/>
    <property type="match status" value="1"/>
</dbReference>
<protein>
    <recommendedName>
        <fullName evidence="3">thioredoxin-dependent peroxiredoxin</fullName>
        <ecNumber evidence="3">1.11.1.24</ecNumber>
    </recommendedName>
    <alternativeName>
        <fullName evidence="9">Thioredoxin peroxidase</fullName>
    </alternativeName>
    <alternativeName>
        <fullName evidence="11">Thioredoxin-dependent peroxiredoxin Bcp</fullName>
    </alternativeName>
</protein>
<dbReference type="InterPro" id="IPR036249">
    <property type="entry name" value="Thioredoxin-like_sf"/>
</dbReference>
<dbReference type="EC" id="1.11.1.24" evidence="3"/>
<sequence length="158" mass="18108">MLKKGDKAPDFRLKNMEGNWVSLDDYKGKWLVLYFYPKDNTPGCTKQAVDFSDLRPKFQALGVNVIGINTDSIESHQNFCKNNDLYILLLSDPDKSTLNAYKVWGEKKFMNRIYTGLIRSTFIIAPNGTIAEALYNVKATGHGRRIYNMMEKIIKDSQ</sequence>
<dbReference type="PANTHER" id="PTHR42801">
    <property type="entry name" value="THIOREDOXIN-DEPENDENT PEROXIDE REDUCTASE"/>
    <property type="match status" value="1"/>
</dbReference>
<name>A0A1I1DAG1_BREAD</name>
<reference evidence="16" key="1">
    <citation type="submission" date="2016-10" db="EMBL/GenBank/DDBJ databases">
        <authorList>
            <person name="Varghese N."/>
            <person name="Submissions S."/>
        </authorList>
    </citation>
    <scope>NUCLEOTIDE SEQUENCE [LARGE SCALE GENOMIC DNA]</scope>
    <source>
        <strain evidence="16">ATCC 43811</strain>
    </source>
</reference>
<keyword evidence="16" id="KW-1185">Reference proteome</keyword>
<feature type="domain" description="Thioredoxin" evidence="14">
    <location>
        <begin position="2"/>
        <end position="155"/>
    </location>
</feature>
<evidence type="ECO:0000256" key="4">
    <source>
        <dbReference type="ARBA" id="ARBA00022559"/>
    </source>
</evidence>
<dbReference type="AlphaFoldDB" id="A0A1I1DAG1"/>
<evidence type="ECO:0000256" key="2">
    <source>
        <dbReference type="ARBA" id="ARBA00011245"/>
    </source>
</evidence>
<evidence type="ECO:0000256" key="10">
    <source>
        <dbReference type="ARBA" id="ARBA00038489"/>
    </source>
</evidence>
<dbReference type="PANTHER" id="PTHR42801:SF4">
    <property type="entry name" value="AHPC_TSA FAMILY PROTEIN"/>
    <property type="match status" value="1"/>
</dbReference>
<evidence type="ECO:0000256" key="13">
    <source>
        <dbReference type="PIRSR" id="PIRSR000239-1"/>
    </source>
</evidence>
<evidence type="ECO:0000313" key="16">
    <source>
        <dbReference type="Proteomes" id="UP000240042"/>
    </source>
</evidence>
<evidence type="ECO:0000256" key="1">
    <source>
        <dbReference type="ARBA" id="ARBA00003330"/>
    </source>
</evidence>
<evidence type="ECO:0000256" key="11">
    <source>
        <dbReference type="ARBA" id="ARBA00042639"/>
    </source>
</evidence>
<comment type="similarity">
    <text evidence="10">Belongs to the peroxiredoxin family. BCP/PrxQ subfamily.</text>
</comment>
<dbReference type="PROSITE" id="PS51352">
    <property type="entry name" value="THIOREDOXIN_2"/>
    <property type="match status" value="1"/>
</dbReference>
<dbReference type="GO" id="GO:0045454">
    <property type="term" value="P:cell redox homeostasis"/>
    <property type="evidence" value="ECO:0007669"/>
    <property type="project" value="TreeGrafter"/>
</dbReference>
<dbReference type="InterPro" id="IPR013766">
    <property type="entry name" value="Thioredoxin_domain"/>
</dbReference>
<comment type="function">
    <text evidence="1">Thiol-specific peroxidase that catalyzes the reduction of hydrogen peroxide and organic hydroperoxides to water and alcohols, respectively. Plays a role in cell protection against oxidative stress by detoxifying peroxides and as sensor of hydrogen peroxide-mediated signaling events.</text>
</comment>
<evidence type="ECO:0000256" key="8">
    <source>
        <dbReference type="ARBA" id="ARBA00023284"/>
    </source>
</evidence>
<evidence type="ECO:0000256" key="3">
    <source>
        <dbReference type="ARBA" id="ARBA00013017"/>
    </source>
</evidence>
<dbReference type="GO" id="GO:0005737">
    <property type="term" value="C:cytoplasm"/>
    <property type="evidence" value="ECO:0007669"/>
    <property type="project" value="TreeGrafter"/>
</dbReference>
<dbReference type="PIRSF" id="PIRSF000239">
    <property type="entry name" value="AHPC"/>
    <property type="match status" value="1"/>
</dbReference>
<dbReference type="NCBIfam" id="NF006960">
    <property type="entry name" value="PRK09437.1"/>
    <property type="match status" value="1"/>
</dbReference>
<evidence type="ECO:0000259" key="14">
    <source>
        <dbReference type="PROSITE" id="PS51352"/>
    </source>
</evidence>
<evidence type="ECO:0000256" key="12">
    <source>
        <dbReference type="ARBA" id="ARBA00049091"/>
    </source>
</evidence>
<feature type="active site" description="Cysteine sulfenic acid (-SOH) intermediate; for peroxidase activity" evidence="13">
    <location>
        <position position="44"/>
    </location>
</feature>
<dbReference type="OrthoDB" id="9812811at2"/>
<dbReference type="InterPro" id="IPR050924">
    <property type="entry name" value="Peroxiredoxin_BCP/PrxQ"/>
</dbReference>
<evidence type="ECO:0000313" key="15">
    <source>
        <dbReference type="EMBL" id="SFB69810.1"/>
    </source>
</evidence>
<dbReference type="InterPro" id="IPR000866">
    <property type="entry name" value="AhpC/TSA"/>
</dbReference>
<gene>
    <name evidence="15" type="ORF">SAMN02745150_00304</name>
</gene>
<evidence type="ECO:0000256" key="5">
    <source>
        <dbReference type="ARBA" id="ARBA00022862"/>
    </source>
</evidence>
<keyword evidence="5" id="KW-0049">Antioxidant</keyword>
<dbReference type="InterPro" id="IPR024706">
    <property type="entry name" value="Peroxiredoxin_AhpC-typ"/>
</dbReference>
<dbReference type="RefSeq" id="WP_092317646.1">
    <property type="nucleotide sequence ID" value="NZ_FOKY01000001.1"/>
</dbReference>
<dbReference type="FunFam" id="3.40.30.10:FF:000007">
    <property type="entry name" value="Thioredoxin-dependent thiol peroxidase"/>
    <property type="match status" value="1"/>
</dbReference>
<evidence type="ECO:0000256" key="9">
    <source>
        <dbReference type="ARBA" id="ARBA00032824"/>
    </source>
</evidence>
<dbReference type="CDD" id="cd03017">
    <property type="entry name" value="PRX_BCP"/>
    <property type="match status" value="1"/>
</dbReference>
<organism evidence="15 16">
    <name type="scientific">Brevinema andersonii</name>
    <dbReference type="NCBI Taxonomy" id="34097"/>
    <lineage>
        <taxon>Bacteria</taxon>
        <taxon>Pseudomonadati</taxon>
        <taxon>Spirochaetota</taxon>
        <taxon>Spirochaetia</taxon>
        <taxon>Brevinematales</taxon>
        <taxon>Brevinemataceae</taxon>
        <taxon>Brevinema</taxon>
    </lineage>
</organism>
<dbReference type="Gene3D" id="3.40.30.10">
    <property type="entry name" value="Glutaredoxin"/>
    <property type="match status" value="1"/>
</dbReference>
<dbReference type="GO" id="GO:0008379">
    <property type="term" value="F:thioredoxin peroxidase activity"/>
    <property type="evidence" value="ECO:0007669"/>
    <property type="project" value="TreeGrafter"/>
</dbReference>
<keyword evidence="7" id="KW-1015">Disulfide bond</keyword>
<comment type="subunit">
    <text evidence="2">Monomer.</text>
</comment>
<keyword evidence="8" id="KW-0676">Redox-active center</keyword>
<accession>A0A1I1DAG1</accession>
<evidence type="ECO:0000256" key="6">
    <source>
        <dbReference type="ARBA" id="ARBA00023002"/>
    </source>
</evidence>
<dbReference type="SUPFAM" id="SSF52833">
    <property type="entry name" value="Thioredoxin-like"/>
    <property type="match status" value="1"/>
</dbReference>
<dbReference type="STRING" id="34097.SAMN02745150_00304"/>
<keyword evidence="6" id="KW-0560">Oxidoreductase</keyword>
<dbReference type="GO" id="GO:0034599">
    <property type="term" value="P:cellular response to oxidative stress"/>
    <property type="evidence" value="ECO:0007669"/>
    <property type="project" value="TreeGrafter"/>
</dbReference>
<dbReference type="Proteomes" id="UP000240042">
    <property type="component" value="Unassembled WGS sequence"/>
</dbReference>
<keyword evidence="4" id="KW-0575">Peroxidase</keyword>